<keyword evidence="1" id="KW-0472">Membrane</keyword>
<dbReference type="Proteomes" id="UP000271548">
    <property type="component" value="Unassembled WGS sequence"/>
</dbReference>
<sequence>MTYRRWFVVGLAFAVIGALVAAFAIFYGSFSPRGYVEDHYGRDAGRDIGREAVAYTSAGTPSRVAKEITDAWQPADQYVDGSGVYLRYDDDSVVILPIATGSVILLEPLRTAYPRYHSTVGSYWGWGRGSTVRGGGPGAGK</sequence>
<dbReference type="EMBL" id="RAZS01000015">
    <property type="protein sequence ID" value="RKN14058.1"/>
    <property type="molecule type" value="Genomic_DNA"/>
</dbReference>
<name>A0A3A9XU19_9ACTN</name>
<dbReference type="OrthoDB" id="3783200at2"/>
<keyword evidence="1" id="KW-0812">Transmembrane</keyword>
<evidence type="ECO:0000313" key="5">
    <source>
        <dbReference type="Proteomes" id="UP000275865"/>
    </source>
</evidence>
<evidence type="ECO:0000313" key="4">
    <source>
        <dbReference type="Proteomes" id="UP000271548"/>
    </source>
</evidence>
<accession>A0A3A9XU19</accession>
<proteinExistence type="predicted"/>
<organism evidence="3 5">
    <name type="scientific">Micromonospora musae</name>
    <dbReference type="NCBI Taxonomy" id="1894970"/>
    <lineage>
        <taxon>Bacteria</taxon>
        <taxon>Bacillati</taxon>
        <taxon>Actinomycetota</taxon>
        <taxon>Actinomycetes</taxon>
        <taxon>Micromonosporales</taxon>
        <taxon>Micromonosporaceae</taxon>
        <taxon>Micromonospora</taxon>
    </lineage>
</organism>
<protein>
    <submittedName>
        <fullName evidence="3">DUF4247 domain-containing protein</fullName>
    </submittedName>
</protein>
<evidence type="ECO:0000313" key="2">
    <source>
        <dbReference type="EMBL" id="RKN14058.1"/>
    </source>
</evidence>
<dbReference type="InterPro" id="IPR025341">
    <property type="entry name" value="DUF4247"/>
</dbReference>
<keyword evidence="4" id="KW-1185">Reference proteome</keyword>
<dbReference type="Proteomes" id="UP000275865">
    <property type="component" value="Unassembled WGS sequence"/>
</dbReference>
<reference evidence="4 5" key="1">
    <citation type="submission" date="2018-09" db="EMBL/GenBank/DDBJ databases">
        <title>Micromonospora sp. nov. MS1-9, isolated from a root of Musa sp.</title>
        <authorList>
            <person name="Kuncharoen N."/>
            <person name="Kudo T."/>
            <person name="Ohkuma M."/>
            <person name="Yuki M."/>
            <person name="Tanasupawat S."/>
        </authorList>
    </citation>
    <scope>NUCLEOTIDE SEQUENCE [LARGE SCALE GENOMIC DNA]</scope>
    <source>
        <strain evidence="3 5">MS1-9</strain>
        <strain evidence="2 4">NGC1-4</strain>
    </source>
</reference>
<evidence type="ECO:0000256" key="1">
    <source>
        <dbReference type="SAM" id="Phobius"/>
    </source>
</evidence>
<evidence type="ECO:0000313" key="3">
    <source>
        <dbReference type="EMBL" id="RKN28549.1"/>
    </source>
</evidence>
<dbReference type="AlphaFoldDB" id="A0A3A9XU19"/>
<feature type="transmembrane region" description="Helical" evidence="1">
    <location>
        <begin position="6"/>
        <end position="27"/>
    </location>
</feature>
<dbReference type="EMBL" id="RAZT01000014">
    <property type="protein sequence ID" value="RKN28549.1"/>
    <property type="molecule type" value="Genomic_DNA"/>
</dbReference>
<dbReference type="RefSeq" id="WP_120683697.1">
    <property type="nucleotide sequence ID" value="NZ_JBEYVH010000023.1"/>
</dbReference>
<keyword evidence="1" id="KW-1133">Transmembrane helix</keyword>
<gene>
    <name evidence="3" type="ORF">D7044_25285</name>
    <name evidence="2" type="ORF">D7147_29965</name>
</gene>
<comment type="caution">
    <text evidence="3">The sequence shown here is derived from an EMBL/GenBank/DDBJ whole genome shotgun (WGS) entry which is preliminary data.</text>
</comment>
<dbReference type="Pfam" id="PF14042">
    <property type="entry name" value="DUF4247"/>
    <property type="match status" value="1"/>
</dbReference>